<keyword evidence="3" id="KW-1185">Reference proteome</keyword>
<proteinExistence type="predicted"/>
<organism evidence="2 3">
    <name type="scientific">Draconibacterium aestuarii</name>
    <dbReference type="NCBI Taxonomy" id="2998507"/>
    <lineage>
        <taxon>Bacteria</taxon>
        <taxon>Pseudomonadati</taxon>
        <taxon>Bacteroidota</taxon>
        <taxon>Bacteroidia</taxon>
        <taxon>Marinilabiliales</taxon>
        <taxon>Prolixibacteraceae</taxon>
        <taxon>Draconibacterium</taxon>
    </lineage>
</organism>
<dbReference type="RefSeq" id="WP_343334937.1">
    <property type="nucleotide sequence ID" value="NZ_JAPOHD010000061.1"/>
</dbReference>
<evidence type="ECO:0000313" key="3">
    <source>
        <dbReference type="Proteomes" id="UP001145087"/>
    </source>
</evidence>
<dbReference type="EMBL" id="JAPOHD010000061">
    <property type="protein sequence ID" value="MCY1722612.1"/>
    <property type="molecule type" value="Genomic_DNA"/>
</dbReference>
<dbReference type="InterPro" id="IPR007214">
    <property type="entry name" value="YbaK/aa-tRNA-synth-assoc-dom"/>
</dbReference>
<comment type="caution">
    <text evidence="2">The sequence shown here is derived from an EMBL/GenBank/DDBJ whole genome shotgun (WGS) entry which is preliminary data.</text>
</comment>
<dbReference type="Pfam" id="PF04073">
    <property type="entry name" value="tRNA_edit"/>
    <property type="match status" value="1"/>
</dbReference>
<evidence type="ECO:0000259" key="1">
    <source>
        <dbReference type="Pfam" id="PF04073"/>
    </source>
</evidence>
<dbReference type="InterPro" id="IPR036754">
    <property type="entry name" value="YbaK/aa-tRNA-synt-asso_dom_sf"/>
</dbReference>
<gene>
    <name evidence="2" type="ORF">OU798_19840</name>
</gene>
<dbReference type="SUPFAM" id="SSF55826">
    <property type="entry name" value="YbaK/ProRS associated domain"/>
    <property type="match status" value="1"/>
</dbReference>
<name>A0A9X3FAB1_9BACT</name>
<reference evidence="2" key="1">
    <citation type="submission" date="2022-11" db="EMBL/GenBank/DDBJ databases">
        <title>Marilongibacter aestuarii gen. nov., sp. nov., isolated from tidal flat sediment.</title>
        <authorList>
            <person name="Jiayan W."/>
        </authorList>
    </citation>
    <scope>NUCLEOTIDE SEQUENCE</scope>
    <source>
        <strain evidence="2">Z1-6</strain>
    </source>
</reference>
<dbReference type="AlphaFoldDB" id="A0A9X3FAB1"/>
<dbReference type="GO" id="GO:0002161">
    <property type="term" value="F:aminoacyl-tRNA deacylase activity"/>
    <property type="evidence" value="ECO:0007669"/>
    <property type="project" value="InterPro"/>
</dbReference>
<dbReference type="Proteomes" id="UP001145087">
    <property type="component" value="Unassembled WGS sequence"/>
</dbReference>
<feature type="domain" description="YbaK/aminoacyl-tRNA synthetase-associated" evidence="1">
    <location>
        <begin position="22"/>
        <end position="143"/>
    </location>
</feature>
<protein>
    <submittedName>
        <fullName evidence="2">YbaK/EbsC family protein</fullName>
    </submittedName>
</protein>
<accession>A0A9X3FAB1</accession>
<evidence type="ECO:0000313" key="2">
    <source>
        <dbReference type="EMBL" id="MCY1722612.1"/>
    </source>
</evidence>
<sequence>MPVEKLKTFLDENKVKYVTIKHSSAYTSQEIAAKAHISGKEFAKTVIVKIDGRLAMAVLPASYQVDFKMLEEIFGTTKVALATEAEFNRFFPDCEVGAMPPFGNLYDMEVFVAESLAEDEDIAFNAGNHTEMIQLKYKDFERLVEPRVFKFSWKTVSFPGDPSERWAVN</sequence>
<dbReference type="Gene3D" id="3.90.960.10">
    <property type="entry name" value="YbaK/aminoacyl-tRNA synthetase-associated domain"/>
    <property type="match status" value="1"/>
</dbReference>